<dbReference type="PANTHER" id="PTHR43762:SF1">
    <property type="entry name" value="D-ARABINONO-1,4-LACTONE OXIDASE"/>
    <property type="match status" value="1"/>
</dbReference>
<dbReference type="InterPro" id="IPR016166">
    <property type="entry name" value="FAD-bd_PCMH"/>
</dbReference>
<evidence type="ECO:0000313" key="3">
    <source>
        <dbReference type="EMBL" id="GAA1494582.1"/>
    </source>
</evidence>
<dbReference type="Proteomes" id="UP001501742">
    <property type="component" value="Unassembled WGS sequence"/>
</dbReference>
<organism evidence="3 4">
    <name type="scientific">Curtobacterium herbarum</name>
    <dbReference type="NCBI Taxonomy" id="150122"/>
    <lineage>
        <taxon>Bacteria</taxon>
        <taxon>Bacillati</taxon>
        <taxon>Actinomycetota</taxon>
        <taxon>Actinomycetes</taxon>
        <taxon>Micrococcales</taxon>
        <taxon>Microbacteriaceae</taxon>
        <taxon>Curtobacterium</taxon>
    </lineage>
</organism>
<keyword evidence="1" id="KW-0560">Oxidoreductase</keyword>
<dbReference type="InterPro" id="IPR016167">
    <property type="entry name" value="FAD-bd_PCMH_sub1"/>
</dbReference>
<name>A0ABN1ZGC0_9MICO</name>
<dbReference type="Pfam" id="PF04030">
    <property type="entry name" value="ALO"/>
    <property type="match status" value="1"/>
</dbReference>
<dbReference type="RefSeq" id="WP_204607298.1">
    <property type="nucleotide sequence ID" value="NZ_BAAAJX010000017.1"/>
</dbReference>
<dbReference type="InterPro" id="IPR016169">
    <property type="entry name" value="FAD-bd_PCMH_sub2"/>
</dbReference>
<dbReference type="Gene3D" id="3.30.70.2530">
    <property type="match status" value="1"/>
</dbReference>
<evidence type="ECO:0000313" key="4">
    <source>
        <dbReference type="Proteomes" id="UP001501742"/>
    </source>
</evidence>
<dbReference type="InterPro" id="IPR006094">
    <property type="entry name" value="Oxid_FAD_bind_N"/>
</dbReference>
<dbReference type="Pfam" id="PF01565">
    <property type="entry name" value="FAD_binding_4"/>
    <property type="match status" value="1"/>
</dbReference>
<dbReference type="PANTHER" id="PTHR43762">
    <property type="entry name" value="L-GULONOLACTONE OXIDASE"/>
    <property type="match status" value="1"/>
</dbReference>
<gene>
    <name evidence="3" type="ORF">GCM10009627_29280</name>
</gene>
<evidence type="ECO:0000256" key="1">
    <source>
        <dbReference type="ARBA" id="ARBA00023002"/>
    </source>
</evidence>
<proteinExistence type="predicted"/>
<dbReference type="SUPFAM" id="SSF56176">
    <property type="entry name" value="FAD-binding/transporter-associated domain-like"/>
    <property type="match status" value="1"/>
</dbReference>
<dbReference type="Gene3D" id="3.30.465.10">
    <property type="match status" value="1"/>
</dbReference>
<comment type="caution">
    <text evidence="3">The sequence shown here is derived from an EMBL/GenBank/DDBJ whole genome shotgun (WGS) entry which is preliminary data.</text>
</comment>
<protein>
    <submittedName>
        <fullName evidence="3">FAD-binding protein</fullName>
    </submittedName>
</protein>
<dbReference type="InterPro" id="IPR007173">
    <property type="entry name" value="ALO_C"/>
</dbReference>
<sequence>MRSTTSELNWSGTVTYTAERVVRPTSLDDVADLVARSPRIHGLGTRHSFNDVADTPGVLLDLTAVPTDLVVAADRRTATMGAGTRYGLVAPELDAAGVALHNEGSLPHISLGGAIATGTHGSGTALGSLSTAVAALELIGPDGSTTTIRRGDPDLGGAAIHLGLLGIVTRVTVDVQPAYRMRQDLYGPIPWDTFTASAAEVFAAGYSVCAYTLFGDTVSEVLVKSRVPDGADDVEVPTGLLGAPRLPGSPGDGHHTAHDGSVGPWWDRLPHFPIESVPSVGSEVQSEHFVPLRHAAGALDALRGLADRIQPHLHVCELRTMAADDLWLSPTQGEDVLCIAFTWRKHPDEVAALLPDLEARLAPFGGRPHWGKMSSLDGSAVAALYPRLGAFRDLVARRDPSGKFGSAFGERVLGLERSGSGSASASGVSRPV</sequence>
<reference evidence="3 4" key="1">
    <citation type="journal article" date="2019" name="Int. J. Syst. Evol. Microbiol.">
        <title>The Global Catalogue of Microorganisms (GCM) 10K type strain sequencing project: providing services to taxonomists for standard genome sequencing and annotation.</title>
        <authorList>
            <consortium name="The Broad Institute Genomics Platform"/>
            <consortium name="The Broad Institute Genome Sequencing Center for Infectious Disease"/>
            <person name="Wu L."/>
            <person name="Ma J."/>
        </authorList>
    </citation>
    <scope>NUCLEOTIDE SEQUENCE [LARGE SCALE GENOMIC DNA]</scope>
    <source>
        <strain evidence="3 4">JCM 12140</strain>
    </source>
</reference>
<keyword evidence="4" id="KW-1185">Reference proteome</keyword>
<dbReference type="EMBL" id="BAAAJX010000017">
    <property type="protein sequence ID" value="GAA1494582.1"/>
    <property type="molecule type" value="Genomic_DNA"/>
</dbReference>
<accession>A0ABN1ZGC0</accession>
<dbReference type="InterPro" id="IPR016171">
    <property type="entry name" value="Vanillyl_alc_oxidase_C-sub2"/>
</dbReference>
<dbReference type="Gene3D" id="3.30.70.2520">
    <property type="match status" value="1"/>
</dbReference>
<dbReference type="InterPro" id="IPR010031">
    <property type="entry name" value="FAD_lactone_oxidase-like"/>
</dbReference>
<dbReference type="PROSITE" id="PS51387">
    <property type="entry name" value="FAD_PCMH"/>
    <property type="match status" value="1"/>
</dbReference>
<dbReference type="InterPro" id="IPR036318">
    <property type="entry name" value="FAD-bd_PCMH-like_sf"/>
</dbReference>
<dbReference type="Gene3D" id="3.30.43.10">
    <property type="entry name" value="Uridine Diphospho-n-acetylenolpyruvylglucosamine Reductase, domain 2"/>
    <property type="match status" value="1"/>
</dbReference>
<dbReference type="Gene3D" id="1.10.45.10">
    <property type="entry name" value="Vanillyl-alcohol Oxidase, Chain A, domain 4"/>
    <property type="match status" value="1"/>
</dbReference>
<evidence type="ECO:0000259" key="2">
    <source>
        <dbReference type="PROSITE" id="PS51387"/>
    </source>
</evidence>
<feature type="domain" description="FAD-binding PCMH-type" evidence="2">
    <location>
        <begin position="14"/>
        <end position="178"/>
    </location>
</feature>